<sequence>MLLMKLALLQMAVGEQKQENLHHAWNMVKDAAQQGAQLAVLPEMFLCPYENESFVRSAEEAGGTAWQTLSRTAAENHIWLVGGSFPEKGGEHLYNTCFVFDPRGRQAARHRKMHLFDIDVEGRQSFRESDTFSAGNDVTVFDTEFGRIGVCICFDLRFPELAGLMTQRGAQMLVVPAAFNMTTGPVHWELLFRQRAVDNQLFTAGVAPARDEAASYVSYANSILCSPWGTVLARAGSDEACLLYDVDFSQNDAVRHQLPLLSAKRTDIYELCEKCK</sequence>
<dbReference type="SUPFAM" id="SSF56317">
    <property type="entry name" value="Carbon-nitrogen hydrolase"/>
    <property type="match status" value="1"/>
</dbReference>
<feature type="domain" description="CN hydrolase" evidence="2">
    <location>
        <begin position="4"/>
        <end position="248"/>
    </location>
</feature>
<dbReference type="PROSITE" id="PS50263">
    <property type="entry name" value="CN_HYDROLASE"/>
    <property type="match status" value="1"/>
</dbReference>
<protein>
    <submittedName>
        <fullName evidence="3">Carbon-nitrogen hydrolase family protein</fullName>
    </submittedName>
</protein>
<dbReference type="GO" id="GO:0050152">
    <property type="term" value="F:omega-amidase activity"/>
    <property type="evidence" value="ECO:0007669"/>
    <property type="project" value="TreeGrafter"/>
</dbReference>
<dbReference type="GO" id="GO:0006107">
    <property type="term" value="P:oxaloacetate metabolic process"/>
    <property type="evidence" value="ECO:0007669"/>
    <property type="project" value="TreeGrafter"/>
</dbReference>
<dbReference type="Gene3D" id="3.60.110.10">
    <property type="entry name" value="Carbon-nitrogen hydrolase"/>
    <property type="match status" value="1"/>
</dbReference>
<reference evidence="3 4" key="1">
    <citation type="submission" date="2020-08" db="EMBL/GenBank/DDBJ databases">
        <authorList>
            <person name="Ren C."/>
            <person name="Gu Y."/>
            <person name="Xu Y."/>
        </authorList>
    </citation>
    <scope>NUCLEOTIDE SEQUENCE [LARGE SCALE GENOMIC DNA]</scope>
    <source>
        <strain evidence="3 4">LBM18003</strain>
    </source>
</reference>
<evidence type="ECO:0000259" key="2">
    <source>
        <dbReference type="PROSITE" id="PS50263"/>
    </source>
</evidence>
<dbReference type="CDD" id="cd07572">
    <property type="entry name" value="nit"/>
    <property type="match status" value="1"/>
</dbReference>
<dbReference type="PANTHER" id="PTHR23088">
    <property type="entry name" value="NITRILASE-RELATED"/>
    <property type="match status" value="1"/>
</dbReference>
<dbReference type="GO" id="GO:0006528">
    <property type="term" value="P:asparagine metabolic process"/>
    <property type="evidence" value="ECO:0007669"/>
    <property type="project" value="TreeGrafter"/>
</dbReference>
<dbReference type="InterPro" id="IPR045254">
    <property type="entry name" value="Nit1/2_C-N_Hydrolase"/>
</dbReference>
<dbReference type="AlphaFoldDB" id="A0A7G9WL74"/>
<evidence type="ECO:0000256" key="1">
    <source>
        <dbReference type="ARBA" id="ARBA00022801"/>
    </source>
</evidence>
<evidence type="ECO:0000313" key="3">
    <source>
        <dbReference type="EMBL" id="QNO19436.1"/>
    </source>
</evidence>
<keyword evidence="4" id="KW-1185">Reference proteome</keyword>
<dbReference type="EMBL" id="CP060696">
    <property type="protein sequence ID" value="QNO19436.1"/>
    <property type="molecule type" value="Genomic_DNA"/>
</dbReference>
<dbReference type="PANTHER" id="PTHR23088:SF30">
    <property type="entry name" value="OMEGA-AMIDASE NIT2"/>
    <property type="match status" value="1"/>
</dbReference>
<dbReference type="GO" id="GO:0006541">
    <property type="term" value="P:glutamine metabolic process"/>
    <property type="evidence" value="ECO:0007669"/>
    <property type="project" value="TreeGrafter"/>
</dbReference>
<keyword evidence="1 3" id="KW-0378">Hydrolase</keyword>
<dbReference type="InterPro" id="IPR036526">
    <property type="entry name" value="C-N_Hydrolase_sf"/>
</dbReference>
<dbReference type="Pfam" id="PF00795">
    <property type="entry name" value="CN_hydrolase"/>
    <property type="match status" value="1"/>
</dbReference>
<evidence type="ECO:0000313" key="4">
    <source>
        <dbReference type="Proteomes" id="UP000516046"/>
    </source>
</evidence>
<gene>
    <name evidence="3" type="ORF">H6X83_05625</name>
</gene>
<organism evidence="3 4">
    <name type="scientific">Caproicibacterium amylolyticum</name>
    <dbReference type="NCBI Taxonomy" id="2766537"/>
    <lineage>
        <taxon>Bacteria</taxon>
        <taxon>Bacillati</taxon>
        <taxon>Bacillota</taxon>
        <taxon>Clostridia</taxon>
        <taxon>Eubacteriales</taxon>
        <taxon>Oscillospiraceae</taxon>
        <taxon>Caproicibacterium</taxon>
    </lineage>
</organism>
<dbReference type="InterPro" id="IPR003010">
    <property type="entry name" value="C-N_Hydrolase"/>
</dbReference>
<dbReference type="Proteomes" id="UP000516046">
    <property type="component" value="Chromosome"/>
</dbReference>
<proteinExistence type="predicted"/>
<dbReference type="KEGG" id="caml:H6X83_05625"/>
<accession>A0A7G9WL74</accession>
<name>A0A7G9WL74_9FIRM</name>